<feature type="chain" id="PRO_5003241365" evidence="1">
    <location>
        <begin position="23"/>
        <end position="135"/>
    </location>
</feature>
<evidence type="ECO:0000313" key="3">
    <source>
        <dbReference type="Proteomes" id="UP000000305"/>
    </source>
</evidence>
<evidence type="ECO:0000256" key="1">
    <source>
        <dbReference type="SAM" id="SignalP"/>
    </source>
</evidence>
<keyword evidence="1" id="KW-0732">Signal</keyword>
<dbReference type="KEGG" id="dpx:DAPPUDRAFT_305004"/>
<sequence>MLPVSPCKAVLMMLVIVIRSSAAPTEAGDKTARLSYGYPNMQQPLPYGGSNFYGGNNNGVYYNQGAISPFPLVLDASCKKYTCDSKPGMRTGSCDMTCSPDRITPQCPVFNCISASPGTCGNMRCEVSTYSHVLY</sequence>
<dbReference type="Proteomes" id="UP000000305">
    <property type="component" value="Unassembled WGS sequence"/>
</dbReference>
<dbReference type="AlphaFoldDB" id="E9GNB8"/>
<evidence type="ECO:0000313" key="2">
    <source>
        <dbReference type="EMBL" id="EFX79056.1"/>
    </source>
</evidence>
<protein>
    <submittedName>
        <fullName evidence="2">Uncharacterized protein</fullName>
    </submittedName>
</protein>
<feature type="signal peptide" evidence="1">
    <location>
        <begin position="1"/>
        <end position="22"/>
    </location>
</feature>
<dbReference type="OrthoDB" id="6347998at2759"/>
<name>E9GNB8_DAPPU</name>
<dbReference type="EMBL" id="GL732554">
    <property type="protein sequence ID" value="EFX79056.1"/>
    <property type="molecule type" value="Genomic_DNA"/>
</dbReference>
<gene>
    <name evidence="2" type="ORF">DAPPUDRAFT_305004</name>
</gene>
<organism evidence="2 3">
    <name type="scientific">Daphnia pulex</name>
    <name type="common">Water flea</name>
    <dbReference type="NCBI Taxonomy" id="6669"/>
    <lineage>
        <taxon>Eukaryota</taxon>
        <taxon>Metazoa</taxon>
        <taxon>Ecdysozoa</taxon>
        <taxon>Arthropoda</taxon>
        <taxon>Crustacea</taxon>
        <taxon>Branchiopoda</taxon>
        <taxon>Diplostraca</taxon>
        <taxon>Cladocera</taxon>
        <taxon>Anomopoda</taxon>
        <taxon>Daphniidae</taxon>
        <taxon>Daphnia</taxon>
    </lineage>
</organism>
<dbReference type="InParanoid" id="E9GNB8"/>
<reference evidence="2 3" key="1">
    <citation type="journal article" date="2011" name="Science">
        <title>The ecoresponsive genome of Daphnia pulex.</title>
        <authorList>
            <person name="Colbourne J.K."/>
            <person name="Pfrender M.E."/>
            <person name="Gilbert D."/>
            <person name="Thomas W.K."/>
            <person name="Tucker A."/>
            <person name="Oakley T.H."/>
            <person name="Tokishita S."/>
            <person name="Aerts A."/>
            <person name="Arnold G.J."/>
            <person name="Basu M.K."/>
            <person name="Bauer D.J."/>
            <person name="Caceres C.E."/>
            <person name="Carmel L."/>
            <person name="Casola C."/>
            <person name="Choi J.H."/>
            <person name="Detter J.C."/>
            <person name="Dong Q."/>
            <person name="Dusheyko S."/>
            <person name="Eads B.D."/>
            <person name="Frohlich T."/>
            <person name="Geiler-Samerotte K.A."/>
            <person name="Gerlach D."/>
            <person name="Hatcher P."/>
            <person name="Jogdeo S."/>
            <person name="Krijgsveld J."/>
            <person name="Kriventseva E.V."/>
            <person name="Kultz D."/>
            <person name="Laforsch C."/>
            <person name="Lindquist E."/>
            <person name="Lopez J."/>
            <person name="Manak J.R."/>
            <person name="Muller J."/>
            <person name="Pangilinan J."/>
            <person name="Patwardhan R.P."/>
            <person name="Pitluck S."/>
            <person name="Pritham E.J."/>
            <person name="Rechtsteiner A."/>
            <person name="Rho M."/>
            <person name="Rogozin I.B."/>
            <person name="Sakarya O."/>
            <person name="Salamov A."/>
            <person name="Schaack S."/>
            <person name="Shapiro H."/>
            <person name="Shiga Y."/>
            <person name="Skalitzky C."/>
            <person name="Smith Z."/>
            <person name="Souvorov A."/>
            <person name="Sung W."/>
            <person name="Tang Z."/>
            <person name="Tsuchiya D."/>
            <person name="Tu H."/>
            <person name="Vos H."/>
            <person name="Wang M."/>
            <person name="Wolf Y.I."/>
            <person name="Yamagata H."/>
            <person name="Yamada T."/>
            <person name="Ye Y."/>
            <person name="Shaw J.R."/>
            <person name="Andrews J."/>
            <person name="Crease T.J."/>
            <person name="Tang H."/>
            <person name="Lucas S.M."/>
            <person name="Robertson H.M."/>
            <person name="Bork P."/>
            <person name="Koonin E.V."/>
            <person name="Zdobnov E.M."/>
            <person name="Grigoriev I.V."/>
            <person name="Lynch M."/>
            <person name="Boore J.L."/>
        </authorList>
    </citation>
    <scope>NUCLEOTIDE SEQUENCE [LARGE SCALE GENOMIC DNA]</scope>
</reference>
<keyword evidence="3" id="KW-1185">Reference proteome</keyword>
<dbReference type="HOGENOM" id="CLU_1887821_0_0_1"/>
<proteinExistence type="predicted"/>
<accession>E9GNB8</accession>